<feature type="domain" description="Glycoside hydrolase family 31 TIM barrel" evidence="4">
    <location>
        <begin position="202"/>
        <end position="499"/>
    </location>
</feature>
<dbReference type="Gene3D" id="2.60.40.1180">
    <property type="entry name" value="Golgi alpha-mannosidase II"/>
    <property type="match status" value="2"/>
</dbReference>
<dbReference type="InterPro" id="IPR048395">
    <property type="entry name" value="Glyco_hydro_31_C"/>
</dbReference>
<keyword evidence="2" id="KW-0326">Glycosidase</keyword>
<dbReference type="CDD" id="cd14752">
    <property type="entry name" value="GH31_N"/>
    <property type="match status" value="1"/>
</dbReference>
<dbReference type="AlphaFoldDB" id="A0A920CD91"/>
<keyword evidence="8" id="KW-1185">Reference proteome</keyword>
<dbReference type="GO" id="GO:0004553">
    <property type="term" value="F:hydrolase activity, hydrolyzing O-glycosyl compounds"/>
    <property type="evidence" value="ECO:0007669"/>
    <property type="project" value="InterPro"/>
</dbReference>
<evidence type="ECO:0000259" key="5">
    <source>
        <dbReference type="Pfam" id="PF13802"/>
    </source>
</evidence>
<dbReference type="RefSeq" id="WP_160039406.1">
    <property type="nucleotide sequence ID" value="NZ_BORQ01000004.1"/>
</dbReference>
<comment type="caution">
    <text evidence="7">The sequence shown here is derived from an EMBL/GenBank/DDBJ whole genome shotgun (WGS) entry which is preliminary data.</text>
</comment>
<reference evidence="7" key="1">
    <citation type="submission" date="2021-03" db="EMBL/GenBank/DDBJ databases">
        <title>Antimicrobial resistance genes in bacteria isolated from Japanese honey, and their potential for conferring macrolide and lincosamide resistance in the American foulbrood pathogen Paenibacillus larvae.</title>
        <authorList>
            <person name="Okamoto M."/>
            <person name="Kumagai M."/>
            <person name="Kanamori H."/>
            <person name="Takamatsu D."/>
        </authorList>
    </citation>
    <scope>NUCLEOTIDE SEQUENCE</scope>
    <source>
        <strain evidence="7">J2TS6</strain>
    </source>
</reference>
<evidence type="ECO:0000259" key="4">
    <source>
        <dbReference type="Pfam" id="PF01055"/>
    </source>
</evidence>
<dbReference type="SUPFAM" id="SSF74650">
    <property type="entry name" value="Galactose mutarotase-like"/>
    <property type="match status" value="1"/>
</dbReference>
<dbReference type="Pfam" id="PF01055">
    <property type="entry name" value="Glyco_hydro_31_2nd"/>
    <property type="match status" value="1"/>
</dbReference>
<dbReference type="Pfam" id="PF21365">
    <property type="entry name" value="Glyco_hydro_31_3rd"/>
    <property type="match status" value="1"/>
</dbReference>
<comment type="similarity">
    <text evidence="1 2">Belongs to the glycosyl hydrolase 31 family.</text>
</comment>
<dbReference type="SUPFAM" id="SSF51445">
    <property type="entry name" value="(Trans)glycosidases"/>
    <property type="match status" value="1"/>
</dbReference>
<dbReference type="Proteomes" id="UP000679779">
    <property type="component" value="Unassembled WGS sequence"/>
</dbReference>
<dbReference type="PANTHER" id="PTHR22762:SF144">
    <property type="entry name" value="ALPHA-XYLOSIDASE"/>
    <property type="match status" value="1"/>
</dbReference>
<dbReference type="InterPro" id="IPR013780">
    <property type="entry name" value="Glyco_hydro_b"/>
</dbReference>
<organism evidence="7 8">
    <name type="scientific">Paenibacillus albilobatus</name>
    <dbReference type="NCBI Taxonomy" id="2716884"/>
    <lineage>
        <taxon>Bacteria</taxon>
        <taxon>Bacillati</taxon>
        <taxon>Bacillota</taxon>
        <taxon>Bacilli</taxon>
        <taxon>Bacillales</taxon>
        <taxon>Paenibacillaceae</taxon>
        <taxon>Paenibacillus</taxon>
    </lineage>
</organism>
<sequence>MQHTEWIQAAPGVWKTTIGSPEGLTPLTCMNRKPKTEAMTEMPDVPLPLDWEEIAFTGLKAGGSLLSFPLDRNEELYGAGLQFMRMNQRGRTRYLRVNSDPRQDTGETHAPVPFLVSGRGYGVLVDTARAVTLYCGSTLRQRESAASEARDRNTDRGWKATPVSDRLEIRLPPEGAAVYLFAGPGMMDAVRRYNLFCGGGVLPPRWGLGFWHRVPTLYRDEEVEREAMEFRARDIPCDVIGLEPGWHSASYPVTYEWDAGRFPDPAGFVSRMRQAGFRLNLWEHPYVSPRSGLYGWLKALSGDYSVWGGLAPDYTLEKARELYAAQHEREHVSLGISGYKLDECDGSELTRNSWMFPAHAAFPSGHDGEQMRQLYGLLLQDMTSGIFRRNNRRTYGLARASNAGASPLPYVLYSDLYDHRQFVRALCNASFCGLLWSPEVRRTESTEDWVRRMQTVCFSPLAMLNAWGDGVKPWSDPEAEATIRHYIRLRMRLLPYLYTVFAEYEAKGIPPFPAMPLVLDEEKRTKKGAASAAGKRTDVAAANDGSPKGSSRAFGVLDTSEGAYGTRLGREWDDQFCIGRDLLVAPMFAGETGRDVLLPEGVWYEAETGVRREGGRVIRVECPLERLPLFVREGAVIPMMPALDHVPEGDIPVELIHFGSAPGESLLYDDDGETFDYERTGGCWRKVTVAKAADGSFSGTVESGGQGCRYRITGWRFGQTCLPPESTEPSI</sequence>
<dbReference type="PANTHER" id="PTHR22762">
    <property type="entry name" value="ALPHA-GLUCOSIDASE"/>
    <property type="match status" value="1"/>
</dbReference>
<accession>A0A920CD91</accession>
<evidence type="ECO:0000256" key="3">
    <source>
        <dbReference type="SAM" id="MobiDB-lite"/>
    </source>
</evidence>
<dbReference type="InterPro" id="IPR017853">
    <property type="entry name" value="GH"/>
</dbReference>
<proteinExistence type="inferred from homology"/>
<protein>
    <submittedName>
        <fullName evidence="7">Glycosyl hydrolase family 31</fullName>
    </submittedName>
</protein>
<feature type="region of interest" description="Disordered" evidence="3">
    <location>
        <begin position="528"/>
        <end position="552"/>
    </location>
</feature>
<dbReference type="SUPFAM" id="SSF51011">
    <property type="entry name" value="Glycosyl hydrolase domain"/>
    <property type="match status" value="1"/>
</dbReference>
<dbReference type="InterPro" id="IPR000322">
    <property type="entry name" value="Glyco_hydro_31_TIM"/>
</dbReference>
<dbReference type="CDD" id="cd06592">
    <property type="entry name" value="GH31_NET37"/>
    <property type="match status" value="1"/>
</dbReference>
<keyword evidence="2 7" id="KW-0378">Hydrolase</keyword>
<feature type="domain" description="Glycosyl hydrolase family 31 C-terminal" evidence="6">
    <location>
        <begin position="571"/>
        <end position="637"/>
    </location>
</feature>
<evidence type="ECO:0000313" key="8">
    <source>
        <dbReference type="Proteomes" id="UP000679779"/>
    </source>
</evidence>
<dbReference type="InterPro" id="IPR011013">
    <property type="entry name" value="Gal_mutarotase_sf_dom"/>
</dbReference>
<evidence type="ECO:0000313" key="7">
    <source>
        <dbReference type="EMBL" id="GIO32547.1"/>
    </source>
</evidence>
<dbReference type="Pfam" id="PF13802">
    <property type="entry name" value="Gal_mutarotas_2"/>
    <property type="match status" value="1"/>
</dbReference>
<dbReference type="GO" id="GO:0030246">
    <property type="term" value="F:carbohydrate binding"/>
    <property type="evidence" value="ECO:0007669"/>
    <property type="project" value="InterPro"/>
</dbReference>
<evidence type="ECO:0000256" key="1">
    <source>
        <dbReference type="ARBA" id="ARBA00007806"/>
    </source>
</evidence>
<evidence type="ECO:0000256" key="2">
    <source>
        <dbReference type="RuleBase" id="RU361185"/>
    </source>
</evidence>
<dbReference type="EMBL" id="BORQ01000004">
    <property type="protein sequence ID" value="GIO32547.1"/>
    <property type="molecule type" value="Genomic_DNA"/>
</dbReference>
<dbReference type="Gene3D" id="2.60.40.1760">
    <property type="entry name" value="glycosyl hydrolase (family 31)"/>
    <property type="match status" value="1"/>
</dbReference>
<dbReference type="GO" id="GO:0005975">
    <property type="term" value="P:carbohydrate metabolic process"/>
    <property type="evidence" value="ECO:0007669"/>
    <property type="project" value="InterPro"/>
</dbReference>
<gene>
    <name evidence="7" type="ORF">J2TS6_36880</name>
</gene>
<feature type="domain" description="Glycoside hydrolase family 31 N-terminal" evidence="5">
    <location>
        <begin position="66"/>
        <end position="131"/>
    </location>
</feature>
<evidence type="ECO:0000259" key="6">
    <source>
        <dbReference type="Pfam" id="PF21365"/>
    </source>
</evidence>
<name>A0A920CD91_9BACL</name>
<dbReference type="Gene3D" id="3.20.20.80">
    <property type="entry name" value="Glycosidases"/>
    <property type="match status" value="1"/>
</dbReference>
<dbReference type="InterPro" id="IPR025887">
    <property type="entry name" value="Glyco_hydro_31_N_dom"/>
</dbReference>